<protein>
    <submittedName>
        <fullName evidence="1">Uncharacterized protein</fullName>
    </submittedName>
</protein>
<dbReference type="AlphaFoldDB" id="A0A6N2M1L4"/>
<dbReference type="Gene3D" id="6.10.140.1730">
    <property type="match status" value="1"/>
</dbReference>
<organism evidence="1">
    <name type="scientific">Salix viminalis</name>
    <name type="common">Common osier</name>
    <name type="synonym">Basket willow</name>
    <dbReference type="NCBI Taxonomy" id="40686"/>
    <lineage>
        <taxon>Eukaryota</taxon>
        <taxon>Viridiplantae</taxon>
        <taxon>Streptophyta</taxon>
        <taxon>Embryophyta</taxon>
        <taxon>Tracheophyta</taxon>
        <taxon>Spermatophyta</taxon>
        <taxon>Magnoliopsida</taxon>
        <taxon>eudicotyledons</taxon>
        <taxon>Gunneridae</taxon>
        <taxon>Pentapetalae</taxon>
        <taxon>rosids</taxon>
        <taxon>fabids</taxon>
        <taxon>Malpighiales</taxon>
        <taxon>Salicaceae</taxon>
        <taxon>Saliceae</taxon>
        <taxon>Salix</taxon>
    </lineage>
</organism>
<dbReference type="EMBL" id="CAADRP010001650">
    <property type="protein sequence ID" value="VFU46647.1"/>
    <property type="molecule type" value="Genomic_DNA"/>
</dbReference>
<proteinExistence type="predicted"/>
<gene>
    <name evidence="1" type="ORF">SVIM_LOCUS296706</name>
</gene>
<name>A0A6N2M1L4_SALVM</name>
<sequence>MDPKFLRNQRYARKHNKKNGESATEEYKGTVYMIAIGLCRVLLSILSDMASISWEGFLSESARSFLWENQAVKWEFVATSRLVGWIRLGSCLASHLEFLKYVGNAQNNWGRPKSSLWHLLRMKLEELEDKAVHISSNHLSGQGRVGWEMLSFVTRVLHDHNWALDTLGTIFTHTSEKSPATMISRRIRP</sequence>
<accession>A0A6N2M1L4</accession>
<evidence type="ECO:0000313" key="1">
    <source>
        <dbReference type="EMBL" id="VFU46647.1"/>
    </source>
</evidence>
<reference evidence="1" key="1">
    <citation type="submission" date="2019-03" db="EMBL/GenBank/DDBJ databases">
        <authorList>
            <person name="Mank J."/>
            <person name="Almeida P."/>
        </authorList>
    </citation>
    <scope>NUCLEOTIDE SEQUENCE</scope>
    <source>
        <strain evidence="1">78183</strain>
    </source>
</reference>